<evidence type="ECO:0000256" key="4">
    <source>
        <dbReference type="ARBA" id="ARBA00022842"/>
    </source>
</evidence>
<evidence type="ECO:0000313" key="10">
    <source>
        <dbReference type="EMBL" id="KFB01098.1"/>
    </source>
</evidence>
<evidence type="ECO:0000256" key="2">
    <source>
        <dbReference type="ARBA" id="ARBA00022723"/>
    </source>
</evidence>
<keyword evidence="11" id="KW-1185">Reference proteome</keyword>
<dbReference type="PROSITE" id="PS51471">
    <property type="entry name" value="FE2OG_OXY"/>
    <property type="match status" value="1"/>
</dbReference>
<name>A0A084TK62_9FLAO</name>
<dbReference type="Proteomes" id="UP000028521">
    <property type="component" value="Unassembled WGS sequence"/>
</dbReference>
<dbReference type="GO" id="GO:0046872">
    <property type="term" value="F:metal ion binding"/>
    <property type="evidence" value="ECO:0007669"/>
    <property type="project" value="UniProtKB-KW"/>
</dbReference>
<dbReference type="GO" id="GO:0032259">
    <property type="term" value="P:methylation"/>
    <property type="evidence" value="ECO:0007669"/>
    <property type="project" value="UniProtKB-KW"/>
</dbReference>
<evidence type="ECO:0000259" key="9">
    <source>
        <dbReference type="PROSITE" id="PS51471"/>
    </source>
</evidence>
<dbReference type="EMBL" id="JPFK01000005">
    <property type="protein sequence ID" value="KFB01098.1"/>
    <property type="molecule type" value="Genomic_DNA"/>
</dbReference>
<organism evidence="10 11">
    <name type="scientific">Mangrovimonas yunxiaonensis</name>
    <dbReference type="NCBI Taxonomy" id="1197477"/>
    <lineage>
        <taxon>Bacteria</taxon>
        <taxon>Pseudomonadati</taxon>
        <taxon>Bacteroidota</taxon>
        <taxon>Flavobacteriia</taxon>
        <taxon>Flavobacteriales</taxon>
        <taxon>Flavobacteriaceae</taxon>
        <taxon>Mangrovimonas</taxon>
    </lineage>
</organism>
<dbReference type="GO" id="GO:0006307">
    <property type="term" value="P:DNA alkylation repair"/>
    <property type="evidence" value="ECO:0007669"/>
    <property type="project" value="InterPro"/>
</dbReference>
<dbReference type="GO" id="GO:0008168">
    <property type="term" value="F:methyltransferase activity"/>
    <property type="evidence" value="ECO:0007669"/>
    <property type="project" value="UniProtKB-KW"/>
</dbReference>
<protein>
    <submittedName>
        <fullName evidence="10">DNA methylase</fullName>
    </submittedName>
</protein>
<gene>
    <name evidence="10" type="ORF">IA57_04495</name>
</gene>
<dbReference type="PANTHER" id="PTHR31212">
    <property type="entry name" value="ALPHA-KETOGLUTARATE-DEPENDENT DIOXYGENASE ALKB HOMOLOG 3"/>
    <property type="match status" value="1"/>
</dbReference>
<evidence type="ECO:0000313" key="11">
    <source>
        <dbReference type="Proteomes" id="UP000028521"/>
    </source>
</evidence>
<evidence type="ECO:0000256" key="6">
    <source>
        <dbReference type="ARBA" id="ARBA00023002"/>
    </source>
</evidence>
<dbReference type="OrthoDB" id="190276at2"/>
<evidence type="ECO:0000256" key="1">
    <source>
        <dbReference type="ARBA" id="ARBA00001954"/>
    </source>
</evidence>
<keyword evidence="8" id="KW-0234">DNA repair</keyword>
<feature type="domain" description="Fe2OG dioxygenase" evidence="9">
    <location>
        <begin position="104"/>
        <end position="201"/>
    </location>
</feature>
<evidence type="ECO:0000256" key="8">
    <source>
        <dbReference type="ARBA" id="ARBA00023204"/>
    </source>
</evidence>
<dbReference type="RefSeq" id="WP_036119770.1">
    <property type="nucleotide sequence ID" value="NZ_BMET01000001.1"/>
</dbReference>
<dbReference type="SUPFAM" id="SSF51197">
    <property type="entry name" value="Clavaminate synthase-like"/>
    <property type="match status" value="1"/>
</dbReference>
<keyword evidence="10" id="KW-0489">Methyltransferase</keyword>
<dbReference type="InterPro" id="IPR005123">
    <property type="entry name" value="Oxoglu/Fe-dep_dioxygenase_dom"/>
</dbReference>
<comment type="caution">
    <text evidence="10">The sequence shown here is derived from an EMBL/GenBank/DDBJ whole genome shotgun (WGS) entry which is preliminary data.</text>
</comment>
<keyword evidence="4" id="KW-0460">Magnesium</keyword>
<sequence length="202" mass="23394">MTLFDFDTDHTKNWLPKDGMVNYYGKILPLEHANAYFDDLLKTIAWQQDEVVIYGKRIRTKRKVAWYGDRAFKYTYANTTKKALPWPQTLIALKALTEQHTKATYNACLLNLYHTGNEGMSWHCDAEPDLKKEAPIASLSFGAQRKFSFKHKQTKERVDIFLEHGSLLLMTGSTQTHWLHSLPPTKKVTSPRINLTFRTITT</sequence>
<dbReference type="InterPro" id="IPR037151">
    <property type="entry name" value="AlkB-like_sf"/>
</dbReference>
<evidence type="ECO:0000256" key="7">
    <source>
        <dbReference type="ARBA" id="ARBA00023004"/>
    </source>
</evidence>
<reference evidence="10 11" key="1">
    <citation type="journal article" date="2014" name="Genome Announc.">
        <title>Draft Genome Sequence of the Algicidal Bacterium Mangrovimonas yunxiaonensis Strain LY01.</title>
        <authorList>
            <person name="Li Y."/>
            <person name="Zhu H."/>
            <person name="Li C."/>
            <person name="Zhang H."/>
            <person name="Chen Z."/>
            <person name="Zheng W."/>
            <person name="Xu H."/>
            <person name="Zheng T."/>
        </authorList>
    </citation>
    <scope>NUCLEOTIDE SEQUENCE [LARGE SCALE GENOMIC DNA]</scope>
    <source>
        <strain evidence="10 11">LY01</strain>
    </source>
</reference>
<keyword evidence="5" id="KW-0223">Dioxygenase</keyword>
<keyword evidence="7" id="KW-0408">Iron</keyword>
<dbReference type="Gene3D" id="2.60.120.590">
    <property type="entry name" value="Alpha-ketoglutarate-dependent dioxygenase AlkB-like"/>
    <property type="match status" value="1"/>
</dbReference>
<dbReference type="PANTHER" id="PTHR31212:SF4">
    <property type="entry name" value="ALPHA-KETOGLUTARATE-DEPENDENT DIOXYGENASE ALKB HOMOLOG 3"/>
    <property type="match status" value="1"/>
</dbReference>
<evidence type="ECO:0000256" key="3">
    <source>
        <dbReference type="ARBA" id="ARBA00022763"/>
    </source>
</evidence>
<accession>A0A084TK62</accession>
<keyword evidence="2" id="KW-0479">Metal-binding</keyword>
<dbReference type="GO" id="GO:0051213">
    <property type="term" value="F:dioxygenase activity"/>
    <property type="evidence" value="ECO:0007669"/>
    <property type="project" value="UniProtKB-KW"/>
</dbReference>
<dbReference type="STRING" id="1197477.IA57_04495"/>
<keyword evidence="6" id="KW-0560">Oxidoreductase</keyword>
<dbReference type="GO" id="GO:0140097">
    <property type="term" value="F:catalytic activity, acting on DNA"/>
    <property type="evidence" value="ECO:0007669"/>
    <property type="project" value="UniProtKB-ARBA"/>
</dbReference>
<dbReference type="InterPro" id="IPR032854">
    <property type="entry name" value="ALKBH3"/>
</dbReference>
<dbReference type="GO" id="GO:0032451">
    <property type="term" value="F:demethylase activity"/>
    <property type="evidence" value="ECO:0007669"/>
    <property type="project" value="UniProtKB-ARBA"/>
</dbReference>
<dbReference type="FunFam" id="2.60.120.590:FF:000004">
    <property type="entry name" value="DNA oxidative demethylase ALKBH2"/>
    <property type="match status" value="1"/>
</dbReference>
<dbReference type="InterPro" id="IPR027450">
    <property type="entry name" value="AlkB-like"/>
</dbReference>
<evidence type="ECO:0000256" key="5">
    <source>
        <dbReference type="ARBA" id="ARBA00022964"/>
    </source>
</evidence>
<keyword evidence="3" id="KW-0227">DNA damage</keyword>
<keyword evidence="10" id="KW-0808">Transferase</keyword>
<comment type="cofactor">
    <cofactor evidence="1">
        <name>Fe(2+)</name>
        <dbReference type="ChEBI" id="CHEBI:29033"/>
    </cofactor>
</comment>
<reference evidence="11" key="2">
    <citation type="submission" date="2014-07" db="EMBL/GenBank/DDBJ databases">
        <title>Genome sequence of Mangrovimonas yunxiaonensis.</title>
        <authorList>
            <person name="Li Y."/>
            <person name="Zheng T."/>
        </authorList>
    </citation>
    <scope>NUCLEOTIDE SEQUENCE [LARGE SCALE GENOMIC DNA]</scope>
    <source>
        <strain evidence="11">LY01</strain>
    </source>
</reference>
<dbReference type="GO" id="GO:0016787">
    <property type="term" value="F:hydrolase activity"/>
    <property type="evidence" value="ECO:0007669"/>
    <property type="project" value="UniProtKB-ARBA"/>
</dbReference>
<dbReference type="AlphaFoldDB" id="A0A084TK62"/>
<dbReference type="eggNOG" id="COG3145">
    <property type="taxonomic scope" value="Bacteria"/>
</dbReference>
<proteinExistence type="predicted"/>
<dbReference type="Pfam" id="PF13532">
    <property type="entry name" value="2OG-FeII_Oxy_2"/>
    <property type="match status" value="1"/>
</dbReference>
<dbReference type="GO" id="GO:0016705">
    <property type="term" value="F:oxidoreductase activity, acting on paired donors, with incorporation or reduction of molecular oxygen"/>
    <property type="evidence" value="ECO:0007669"/>
    <property type="project" value="UniProtKB-ARBA"/>
</dbReference>